<dbReference type="InterPro" id="IPR005790">
    <property type="entry name" value="DNA_polIII_delta"/>
</dbReference>
<evidence type="ECO:0000313" key="8">
    <source>
        <dbReference type="EMBL" id="MFC7334035.1"/>
    </source>
</evidence>
<accession>A0ABW2KYH3</accession>
<gene>
    <name evidence="8" type="primary">holA</name>
    <name evidence="8" type="ORF">ACFQPS_12755</name>
</gene>
<dbReference type="SUPFAM" id="SSF52540">
    <property type="entry name" value="P-loop containing nucleoside triphosphate hydrolases"/>
    <property type="match status" value="1"/>
</dbReference>
<comment type="catalytic activity">
    <reaction evidence="7">
        <text>DNA(n) + a 2'-deoxyribonucleoside 5'-triphosphate = DNA(n+1) + diphosphate</text>
        <dbReference type="Rhea" id="RHEA:22508"/>
        <dbReference type="Rhea" id="RHEA-COMP:17339"/>
        <dbReference type="Rhea" id="RHEA-COMP:17340"/>
        <dbReference type="ChEBI" id="CHEBI:33019"/>
        <dbReference type="ChEBI" id="CHEBI:61560"/>
        <dbReference type="ChEBI" id="CHEBI:173112"/>
        <dbReference type="EC" id="2.7.7.7"/>
    </reaction>
</comment>
<dbReference type="PANTHER" id="PTHR34388:SF1">
    <property type="entry name" value="DNA POLYMERASE III SUBUNIT DELTA"/>
    <property type="match status" value="1"/>
</dbReference>
<organism evidence="8 9">
    <name type="scientific">Rhodocista pekingensis</name>
    <dbReference type="NCBI Taxonomy" id="201185"/>
    <lineage>
        <taxon>Bacteria</taxon>
        <taxon>Pseudomonadati</taxon>
        <taxon>Pseudomonadota</taxon>
        <taxon>Alphaproteobacteria</taxon>
        <taxon>Rhodospirillales</taxon>
        <taxon>Azospirillaceae</taxon>
        <taxon>Rhodocista</taxon>
    </lineage>
</organism>
<dbReference type="PANTHER" id="PTHR34388">
    <property type="entry name" value="DNA POLYMERASE III SUBUNIT DELTA"/>
    <property type="match status" value="1"/>
</dbReference>
<dbReference type="InterPro" id="IPR008921">
    <property type="entry name" value="DNA_pol3_clamp-load_cplx_C"/>
</dbReference>
<keyword evidence="4" id="KW-0235">DNA replication</keyword>
<dbReference type="Gene3D" id="1.20.272.10">
    <property type="match status" value="1"/>
</dbReference>
<dbReference type="RefSeq" id="WP_377359511.1">
    <property type="nucleotide sequence ID" value="NZ_JBHTCM010000010.1"/>
</dbReference>
<comment type="caution">
    <text evidence="8">The sequence shown here is derived from an EMBL/GenBank/DDBJ whole genome shotgun (WGS) entry which is preliminary data.</text>
</comment>
<evidence type="ECO:0000256" key="4">
    <source>
        <dbReference type="ARBA" id="ARBA00022705"/>
    </source>
</evidence>
<evidence type="ECO:0000256" key="7">
    <source>
        <dbReference type="ARBA" id="ARBA00049244"/>
    </source>
</evidence>
<sequence>MKIQPKNVEGFLKRPAPQVRAALFYGPDSGLVRERAAQLCRTVVEDLSDPFRVTELKSDQIAADPARLHDEMAAIALTGGRRLVRIRDAEDALAAALGRLLKDLPAGDSLLVVEAGDLGKASKLRALAEEADSAAAIACYVEGEEELAGTIARILGEHGLAIDPDARAWLAGNLVGDRVMARNEIDKLALYMGSAPKGAKVTLEDVRAVVGDSAALELEEPALAAADGDMAAVDRSLRRLFAEGTASVALLRTAQRHFQRLHIAVAHVARGQTPQQAVKSLRPPVFFKMEAQLTAQARRWTLPLLQQALTRLLEAEADCKRTNMPDETICARAFFQLAQLARRGG</sequence>
<evidence type="ECO:0000256" key="2">
    <source>
        <dbReference type="ARBA" id="ARBA00022679"/>
    </source>
</evidence>
<name>A0ABW2KYH3_9PROT</name>
<comment type="similarity">
    <text evidence="6">Belongs to the DNA polymerase HolA subunit family.</text>
</comment>
<proteinExistence type="inferred from homology"/>
<dbReference type="NCBIfam" id="TIGR01128">
    <property type="entry name" value="holA"/>
    <property type="match status" value="1"/>
</dbReference>
<evidence type="ECO:0000256" key="6">
    <source>
        <dbReference type="ARBA" id="ARBA00034754"/>
    </source>
</evidence>
<dbReference type="Gene3D" id="1.10.8.60">
    <property type="match status" value="1"/>
</dbReference>
<keyword evidence="3 8" id="KW-0548">Nucleotidyltransferase</keyword>
<keyword evidence="2 8" id="KW-0808">Transferase</keyword>
<dbReference type="Gene3D" id="3.40.50.300">
    <property type="entry name" value="P-loop containing nucleotide triphosphate hydrolases"/>
    <property type="match status" value="1"/>
</dbReference>
<keyword evidence="5" id="KW-0239">DNA-directed DNA polymerase</keyword>
<evidence type="ECO:0000256" key="3">
    <source>
        <dbReference type="ARBA" id="ARBA00022695"/>
    </source>
</evidence>
<dbReference type="Proteomes" id="UP001596456">
    <property type="component" value="Unassembled WGS sequence"/>
</dbReference>
<dbReference type="EMBL" id="JBHTCM010000010">
    <property type="protein sequence ID" value="MFC7334035.1"/>
    <property type="molecule type" value="Genomic_DNA"/>
</dbReference>
<dbReference type="InterPro" id="IPR027417">
    <property type="entry name" value="P-loop_NTPase"/>
</dbReference>
<dbReference type="EC" id="2.7.7.7" evidence="1"/>
<reference evidence="9" key="1">
    <citation type="journal article" date="2019" name="Int. J. Syst. Evol. Microbiol.">
        <title>The Global Catalogue of Microorganisms (GCM) 10K type strain sequencing project: providing services to taxonomists for standard genome sequencing and annotation.</title>
        <authorList>
            <consortium name="The Broad Institute Genomics Platform"/>
            <consortium name="The Broad Institute Genome Sequencing Center for Infectious Disease"/>
            <person name="Wu L."/>
            <person name="Ma J."/>
        </authorList>
    </citation>
    <scope>NUCLEOTIDE SEQUENCE [LARGE SCALE GENOMIC DNA]</scope>
    <source>
        <strain evidence="9">CGMCC 1.16275</strain>
    </source>
</reference>
<dbReference type="SUPFAM" id="SSF48019">
    <property type="entry name" value="post-AAA+ oligomerization domain-like"/>
    <property type="match status" value="1"/>
</dbReference>
<protein>
    <recommendedName>
        <fullName evidence="1">DNA-directed DNA polymerase</fullName>
        <ecNumber evidence="1">2.7.7.7</ecNumber>
    </recommendedName>
</protein>
<evidence type="ECO:0000256" key="5">
    <source>
        <dbReference type="ARBA" id="ARBA00022932"/>
    </source>
</evidence>
<evidence type="ECO:0000256" key="1">
    <source>
        <dbReference type="ARBA" id="ARBA00012417"/>
    </source>
</evidence>
<evidence type="ECO:0000313" key="9">
    <source>
        <dbReference type="Proteomes" id="UP001596456"/>
    </source>
</evidence>
<dbReference type="GO" id="GO:0003887">
    <property type="term" value="F:DNA-directed DNA polymerase activity"/>
    <property type="evidence" value="ECO:0007669"/>
    <property type="project" value="UniProtKB-EC"/>
</dbReference>
<keyword evidence="9" id="KW-1185">Reference proteome</keyword>